<dbReference type="InterPro" id="IPR036881">
    <property type="entry name" value="Glyco_hydro_3_C_sf"/>
</dbReference>
<comment type="similarity">
    <text evidence="2 6">Belongs to the glycosyl hydrolase 3 family.</text>
</comment>
<evidence type="ECO:0000313" key="11">
    <source>
        <dbReference type="Proteomes" id="UP000266389"/>
    </source>
</evidence>
<dbReference type="GO" id="GO:0009254">
    <property type="term" value="P:peptidoglycan turnover"/>
    <property type="evidence" value="ECO:0007669"/>
    <property type="project" value="TreeGrafter"/>
</dbReference>
<evidence type="ECO:0000256" key="5">
    <source>
        <dbReference type="ARBA" id="ARBA00023295"/>
    </source>
</evidence>
<dbReference type="AlphaFoldDB" id="A0A395LYV3"/>
<dbReference type="SUPFAM" id="SSF52279">
    <property type="entry name" value="Beta-D-glucan exohydrolase, C-terminal domain"/>
    <property type="match status" value="1"/>
</dbReference>
<dbReference type="PANTHER" id="PTHR30480:SF13">
    <property type="entry name" value="BETA-HEXOSAMINIDASE"/>
    <property type="match status" value="1"/>
</dbReference>
<name>A0A395LYV3_9BACT</name>
<evidence type="ECO:0000256" key="6">
    <source>
        <dbReference type="RuleBase" id="RU361161"/>
    </source>
</evidence>
<dbReference type="Proteomes" id="UP000266389">
    <property type="component" value="Unassembled WGS sequence"/>
</dbReference>
<dbReference type="GO" id="GO:0004563">
    <property type="term" value="F:beta-N-acetylhexosaminidase activity"/>
    <property type="evidence" value="ECO:0007669"/>
    <property type="project" value="UniProtKB-EC"/>
</dbReference>
<evidence type="ECO:0000259" key="9">
    <source>
        <dbReference type="Pfam" id="PF01915"/>
    </source>
</evidence>
<keyword evidence="5 6" id="KW-0326">Glycosidase</keyword>
<dbReference type="InterPro" id="IPR001764">
    <property type="entry name" value="Glyco_hydro_3_N"/>
</dbReference>
<comment type="catalytic activity">
    <reaction evidence="1">
        <text>Hydrolysis of terminal non-reducing N-acetyl-D-hexosamine residues in N-acetyl-beta-D-hexosaminides.</text>
        <dbReference type="EC" id="3.2.1.52"/>
    </reaction>
</comment>
<sequence length="634" mass="69812">MILCRRLRLLFSTPLTALRLPLLVAILFFSACSVALAQEVHTATSLTTELLSARKSNSRAFEASPSINLNEIFFKPSAWVDSTLASLSLEEKIGQMFCAFSYTLYVSQDHPDFEYIAHLVRSGKVGGVMFSKGDVYEAAMLANRLQRLAKVPLLISADMEWGVSMRIDRATEFPYNMAIAATQKPDYAFQVAYAIAEEARALGIHQNYAPSVDLNSNPRNPVINTRAFSENVALTNQMAAAFIKGTQSGGLIATAKHFPGHGDTDIDSHKDLPVLHFERARLQALELKPFQHAIEQGVISVMVGHLALPKISLSDKIPATLSPEIITKILREELGFNGLVVTDAMNMQGVKKNFEVGEAAVRAVLAGNDMILMSPNIEAAQSAILKAVQDKRIDVGRIDASVRKILALKEWLGLHKSRFVNIDEIETKVGTRAHQWLAQEVANHSITLLKNERQILPLKLPSPNLRVLNISLQTSENCNTGKNFFAELSKFYSNTLHLQLLPKSNELNFKFALRAAEKSAAVVVSCYADTRAWEGKFGLDKDQTKFLQTLVKVCNERHIPLILVSFGTPYIVLDVPDVPVYLCAYCPVKVSENAAVKVITGQLVPKGKLPVTIPNLFPFGSGLTSFSALPDSTR</sequence>
<dbReference type="InterPro" id="IPR050226">
    <property type="entry name" value="NagZ_Beta-hexosaminidase"/>
</dbReference>
<feature type="domain" description="Glycoside hydrolase family 3 N-terminal" evidence="8">
    <location>
        <begin position="89"/>
        <end position="407"/>
    </location>
</feature>
<dbReference type="InterPro" id="IPR002772">
    <property type="entry name" value="Glyco_hydro_3_C"/>
</dbReference>
<evidence type="ECO:0000256" key="3">
    <source>
        <dbReference type="ARBA" id="ARBA00012663"/>
    </source>
</evidence>
<dbReference type="Pfam" id="PF01915">
    <property type="entry name" value="Glyco_hydro_3_C"/>
    <property type="match status" value="1"/>
</dbReference>
<evidence type="ECO:0000256" key="1">
    <source>
        <dbReference type="ARBA" id="ARBA00001231"/>
    </source>
</evidence>
<evidence type="ECO:0000256" key="4">
    <source>
        <dbReference type="ARBA" id="ARBA00022801"/>
    </source>
</evidence>
<dbReference type="EMBL" id="PHFL01000060">
    <property type="protein sequence ID" value="RFM23687.1"/>
    <property type="molecule type" value="Genomic_DNA"/>
</dbReference>
<feature type="signal peptide" evidence="7">
    <location>
        <begin position="1"/>
        <end position="37"/>
    </location>
</feature>
<dbReference type="PANTHER" id="PTHR30480">
    <property type="entry name" value="BETA-HEXOSAMINIDASE-RELATED"/>
    <property type="match status" value="1"/>
</dbReference>
<keyword evidence="4 6" id="KW-0378">Hydrolase</keyword>
<organism evidence="10 11">
    <name type="scientific">Candidatus Thermochlorobacter aerophilus</name>
    <dbReference type="NCBI Taxonomy" id="1868324"/>
    <lineage>
        <taxon>Bacteria</taxon>
        <taxon>Pseudomonadati</taxon>
        <taxon>Chlorobiota</taxon>
        <taxon>Chlorobiia</taxon>
        <taxon>Chlorobiales</taxon>
        <taxon>Candidatus Thermochlorobacteriaceae</taxon>
        <taxon>Candidatus Thermochlorobacter</taxon>
    </lineage>
</organism>
<evidence type="ECO:0000256" key="7">
    <source>
        <dbReference type="SAM" id="SignalP"/>
    </source>
</evidence>
<dbReference type="Pfam" id="PF00933">
    <property type="entry name" value="Glyco_hydro_3"/>
    <property type="match status" value="1"/>
</dbReference>
<dbReference type="EC" id="3.2.1.52" evidence="3"/>
<reference evidence="10 11" key="1">
    <citation type="journal article" date="2011" name="ISME J.">
        <title>Community ecology of hot spring cyanobacterial mats: predominant populations and their functional potential.</title>
        <authorList>
            <person name="Klatt C.G."/>
            <person name="Wood J.M."/>
            <person name="Rusch D.B."/>
            <person name="Bateson M.M."/>
            <person name="Hamamura N."/>
            <person name="Heidelberg J.F."/>
            <person name="Grossman A.R."/>
            <person name="Bhaya D."/>
            <person name="Cohan F.M."/>
            <person name="Kuhl M."/>
            <person name="Bryant D.A."/>
            <person name="Ward D.M."/>
        </authorList>
    </citation>
    <scope>NUCLEOTIDE SEQUENCE [LARGE SCALE GENOMIC DNA]</scope>
    <source>
        <strain evidence="10">OS</strain>
    </source>
</reference>
<proteinExistence type="inferred from homology"/>
<dbReference type="InterPro" id="IPR036962">
    <property type="entry name" value="Glyco_hydro_3_N_sf"/>
</dbReference>
<evidence type="ECO:0000313" key="10">
    <source>
        <dbReference type="EMBL" id="RFM23687.1"/>
    </source>
</evidence>
<evidence type="ECO:0000259" key="8">
    <source>
        <dbReference type="Pfam" id="PF00933"/>
    </source>
</evidence>
<evidence type="ECO:0000256" key="2">
    <source>
        <dbReference type="ARBA" id="ARBA00005336"/>
    </source>
</evidence>
<gene>
    <name evidence="10" type="ORF">D0433_09985</name>
</gene>
<dbReference type="PROSITE" id="PS00775">
    <property type="entry name" value="GLYCOSYL_HYDROL_F3"/>
    <property type="match status" value="1"/>
</dbReference>
<dbReference type="Gene3D" id="3.40.50.1700">
    <property type="entry name" value="Glycoside hydrolase family 3 C-terminal domain"/>
    <property type="match status" value="1"/>
</dbReference>
<comment type="caution">
    <text evidence="10">The sequence shown here is derived from an EMBL/GenBank/DDBJ whole genome shotgun (WGS) entry which is preliminary data.</text>
</comment>
<dbReference type="InterPro" id="IPR017853">
    <property type="entry name" value="GH"/>
</dbReference>
<protein>
    <recommendedName>
        <fullName evidence="3">beta-N-acetylhexosaminidase</fullName>
        <ecNumber evidence="3">3.2.1.52</ecNumber>
    </recommendedName>
</protein>
<keyword evidence="7" id="KW-0732">Signal</keyword>
<feature type="chain" id="PRO_5017485732" description="beta-N-acetylhexosaminidase" evidence="7">
    <location>
        <begin position="38"/>
        <end position="634"/>
    </location>
</feature>
<feature type="domain" description="Glycoside hydrolase family 3 C-terminal" evidence="9">
    <location>
        <begin position="446"/>
        <end position="615"/>
    </location>
</feature>
<dbReference type="SUPFAM" id="SSF51445">
    <property type="entry name" value="(Trans)glycosidases"/>
    <property type="match status" value="1"/>
</dbReference>
<dbReference type="InterPro" id="IPR019800">
    <property type="entry name" value="Glyco_hydro_3_AS"/>
</dbReference>
<dbReference type="GO" id="GO:0005975">
    <property type="term" value="P:carbohydrate metabolic process"/>
    <property type="evidence" value="ECO:0007669"/>
    <property type="project" value="InterPro"/>
</dbReference>
<dbReference type="PROSITE" id="PS51257">
    <property type="entry name" value="PROKAR_LIPOPROTEIN"/>
    <property type="match status" value="1"/>
</dbReference>
<dbReference type="Gene3D" id="3.20.20.300">
    <property type="entry name" value="Glycoside hydrolase, family 3, N-terminal domain"/>
    <property type="match status" value="1"/>
</dbReference>
<dbReference type="PRINTS" id="PR00133">
    <property type="entry name" value="GLHYDRLASE3"/>
</dbReference>
<accession>A0A395LYV3</accession>